<reference evidence="1" key="1">
    <citation type="submission" date="2021-02" db="EMBL/GenBank/DDBJ databases">
        <authorList>
            <person name="Nowell W R."/>
        </authorList>
    </citation>
    <scope>NUCLEOTIDE SEQUENCE</scope>
</reference>
<name>A0A8S2WK33_9BILA</name>
<gene>
    <name evidence="1" type="ORF">TMI583_LOCUS45710</name>
</gene>
<organism evidence="1 2">
    <name type="scientific">Didymodactylos carnosus</name>
    <dbReference type="NCBI Taxonomy" id="1234261"/>
    <lineage>
        <taxon>Eukaryota</taxon>
        <taxon>Metazoa</taxon>
        <taxon>Spiralia</taxon>
        <taxon>Gnathifera</taxon>
        <taxon>Rotifera</taxon>
        <taxon>Eurotatoria</taxon>
        <taxon>Bdelloidea</taxon>
        <taxon>Philodinida</taxon>
        <taxon>Philodinidae</taxon>
        <taxon>Didymodactylos</taxon>
    </lineage>
</organism>
<protein>
    <submittedName>
        <fullName evidence="1">Uncharacterized protein</fullName>
    </submittedName>
</protein>
<feature type="non-terminal residue" evidence="1">
    <location>
        <position position="1"/>
    </location>
</feature>
<sequence length="71" mass="8540">FKNMHFHYYPQLSKLIKKLLRKQDATTTTIKSYPIYRNIRLNNVVWNDNNNVVSLLDFENVPKQKNAFEII</sequence>
<comment type="caution">
    <text evidence="1">The sequence shown here is derived from an EMBL/GenBank/DDBJ whole genome shotgun (WGS) entry which is preliminary data.</text>
</comment>
<dbReference type="Proteomes" id="UP000682733">
    <property type="component" value="Unassembled WGS sequence"/>
</dbReference>
<dbReference type="EMBL" id="CAJOBA010082504">
    <property type="protein sequence ID" value="CAF4448361.1"/>
    <property type="molecule type" value="Genomic_DNA"/>
</dbReference>
<dbReference type="AlphaFoldDB" id="A0A8S2WK33"/>
<proteinExistence type="predicted"/>
<accession>A0A8S2WK33</accession>
<evidence type="ECO:0000313" key="1">
    <source>
        <dbReference type="EMBL" id="CAF4448361.1"/>
    </source>
</evidence>
<evidence type="ECO:0000313" key="2">
    <source>
        <dbReference type="Proteomes" id="UP000682733"/>
    </source>
</evidence>